<dbReference type="AlphaFoldDB" id="A0A9W7BGA2"/>
<dbReference type="SUPFAM" id="SSF50800">
    <property type="entry name" value="PK beta-barrel domain-like"/>
    <property type="match status" value="1"/>
</dbReference>
<evidence type="ECO:0000313" key="3">
    <source>
        <dbReference type="EMBL" id="GMH90566.1"/>
    </source>
</evidence>
<dbReference type="PANTHER" id="PTHR14237">
    <property type="entry name" value="MOLYBDOPTERIN COFACTOR SULFURASE MOSC"/>
    <property type="match status" value="1"/>
</dbReference>
<dbReference type="SUPFAM" id="SSF141673">
    <property type="entry name" value="MOSC N-terminal domain-like"/>
    <property type="match status" value="1"/>
</dbReference>
<keyword evidence="4" id="KW-1185">Reference proteome</keyword>
<dbReference type="InterPro" id="IPR005302">
    <property type="entry name" value="MoCF_Sase_C"/>
</dbReference>
<dbReference type="GO" id="GO:0030151">
    <property type="term" value="F:molybdenum ion binding"/>
    <property type="evidence" value="ECO:0007669"/>
    <property type="project" value="InterPro"/>
</dbReference>
<proteinExistence type="predicted"/>
<keyword evidence="1" id="KW-1133">Transmembrane helix</keyword>
<dbReference type="EMBL" id="BRXX01000107">
    <property type="protein sequence ID" value="GMH90566.1"/>
    <property type="molecule type" value="Genomic_DNA"/>
</dbReference>
<dbReference type="Pfam" id="PF03473">
    <property type="entry name" value="MOSC"/>
    <property type="match status" value="1"/>
</dbReference>
<protein>
    <recommendedName>
        <fullName evidence="2">MOSC domain-containing protein</fullName>
    </recommendedName>
</protein>
<dbReference type="Pfam" id="PF03476">
    <property type="entry name" value="MOSC_N"/>
    <property type="match status" value="1"/>
</dbReference>
<dbReference type="GO" id="GO:0030170">
    <property type="term" value="F:pyridoxal phosphate binding"/>
    <property type="evidence" value="ECO:0007669"/>
    <property type="project" value="InterPro"/>
</dbReference>
<sequence length="354" mass="39334">MSDFLYTGLYTTLSSVLSSVPVTLIIPLQVIILLITILITLHLLFPPTLLVESLHIYPIKSAAGIQVDSLTLTSKGVKNDRQYVVLQRPKDDPNGWEVVTQRENPRLALLQPKLHEDDSVSVTYSSDPFSFDLTFNPSSEKFKVELFRCFITCSIVPGSSSFLLRHFPSKSYSIAYVHVGRDSTLDSKWSDCYLPSESSGAVDGSQLLLTFTRSLSTLNSSISSPAVKMSNFRPNVVVSSSGFLPSLMKWEDDHLRSLSLSLVKIRVNKLCHRCVLSTVIQDVGEFDRRLEPLKSLRKIRYLKDGRFGDRPGNSPGFGVNCSLRGEGGVVKVGDGGRGEWGWTKRCNWRNVGGN</sequence>
<evidence type="ECO:0000259" key="2">
    <source>
        <dbReference type="PROSITE" id="PS51340"/>
    </source>
</evidence>
<name>A0A9W7BGA2_9STRA</name>
<dbReference type="Proteomes" id="UP001165160">
    <property type="component" value="Unassembled WGS sequence"/>
</dbReference>
<dbReference type="GO" id="GO:0003824">
    <property type="term" value="F:catalytic activity"/>
    <property type="evidence" value="ECO:0007669"/>
    <property type="project" value="InterPro"/>
</dbReference>
<evidence type="ECO:0000313" key="4">
    <source>
        <dbReference type="Proteomes" id="UP001165160"/>
    </source>
</evidence>
<keyword evidence="1" id="KW-0812">Transmembrane</keyword>
<dbReference type="InterPro" id="IPR005303">
    <property type="entry name" value="MOCOS_middle"/>
</dbReference>
<keyword evidence="1" id="KW-0472">Membrane</keyword>
<dbReference type="PANTHER" id="PTHR14237:SF19">
    <property type="entry name" value="MITOCHONDRIAL AMIDOXIME REDUCING COMPONENT 1"/>
    <property type="match status" value="1"/>
</dbReference>
<accession>A0A9W7BGA2</accession>
<reference evidence="4" key="1">
    <citation type="journal article" date="2023" name="Commun. Biol.">
        <title>Genome analysis of Parmales, the sister group of diatoms, reveals the evolutionary specialization of diatoms from phago-mixotrophs to photoautotrophs.</title>
        <authorList>
            <person name="Ban H."/>
            <person name="Sato S."/>
            <person name="Yoshikawa S."/>
            <person name="Yamada K."/>
            <person name="Nakamura Y."/>
            <person name="Ichinomiya M."/>
            <person name="Sato N."/>
            <person name="Blanc-Mathieu R."/>
            <person name="Endo H."/>
            <person name="Kuwata A."/>
            <person name="Ogata H."/>
        </authorList>
    </citation>
    <scope>NUCLEOTIDE SEQUENCE [LARGE SCALE GENOMIC DNA]</scope>
    <source>
        <strain evidence="4">NIES 3699</strain>
    </source>
</reference>
<feature type="transmembrane region" description="Helical" evidence="1">
    <location>
        <begin position="20"/>
        <end position="45"/>
    </location>
</feature>
<gene>
    <name evidence="3" type="ORF">TrVE_jg11307</name>
</gene>
<feature type="domain" description="MOSC" evidence="2">
    <location>
        <begin position="174"/>
        <end position="339"/>
    </location>
</feature>
<evidence type="ECO:0000256" key="1">
    <source>
        <dbReference type="SAM" id="Phobius"/>
    </source>
</evidence>
<comment type="caution">
    <text evidence="3">The sequence shown here is derived from an EMBL/GenBank/DDBJ whole genome shotgun (WGS) entry which is preliminary data.</text>
</comment>
<organism evidence="3 4">
    <name type="scientific">Triparma verrucosa</name>
    <dbReference type="NCBI Taxonomy" id="1606542"/>
    <lineage>
        <taxon>Eukaryota</taxon>
        <taxon>Sar</taxon>
        <taxon>Stramenopiles</taxon>
        <taxon>Ochrophyta</taxon>
        <taxon>Bolidophyceae</taxon>
        <taxon>Parmales</taxon>
        <taxon>Triparmaceae</taxon>
        <taxon>Triparma</taxon>
    </lineage>
</organism>
<dbReference type="PROSITE" id="PS51340">
    <property type="entry name" value="MOSC"/>
    <property type="match status" value="1"/>
</dbReference>
<dbReference type="InterPro" id="IPR011037">
    <property type="entry name" value="Pyrv_Knase-like_insert_dom_sf"/>
</dbReference>